<sequence>MQTKSNDNAGFLYKLSKIEGDHLTGAEAAKLLGMTQVELLGLAKLSTPPKPREVGVVQRYHKADLRRWALAGFPVDGKAGAYGAQRSAKIAKAANAYGITMPADREKLVETFQRDGTTTREEAERKANAVVAKRVASKR</sequence>
<organism evidence="1 2">
    <name type="scientific">Natronomicrosphaera hydrolytica</name>
    <dbReference type="NCBI Taxonomy" id="3242702"/>
    <lineage>
        <taxon>Bacteria</taxon>
        <taxon>Pseudomonadati</taxon>
        <taxon>Planctomycetota</taxon>
        <taxon>Phycisphaerae</taxon>
        <taxon>Phycisphaerales</taxon>
        <taxon>Phycisphaeraceae</taxon>
        <taxon>Natronomicrosphaera</taxon>
    </lineage>
</organism>
<reference evidence="1 2" key="1">
    <citation type="submission" date="2024-08" db="EMBL/GenBank/DDBJ databases">
        <title>Whole-genome sequencing of halo(alkali)philic microorganisms from hypersaline lakes.</title>
        <authorList>
            <person name="Sorokin D.Y."/>
            <person name="Merkel A.Y."/>
            <person name="Messina E."/>
            <person name="Yakimov M."/>
        </authorList>
    </citation>
    <scope>NUCLEOTIDE SEQUENCE [LARGE SCALE GENOMIC DNA]</scope>
    <source>
        <strain evidence="1 2">AB-hyl4</strain>
    </source>
</reference>
<protein>
    <recommendedName>
        <fullName evidence="3">DNA-binding protein</fullName>
    </recommendedName>
</protein>
<dbReference type="EMBL" id="JBGUBD010000005">
    <property type="protein sequence ID" value="MFA9478573.1"/>
    <property type="molecule type" value="Genomic_DNA"/>
</dbReference>
<evidence type="ECO:0000313" key="2">
    <source>
        <dbReference type="Proteomes" id="UP001575105"/>
    </source>
</evidence>
<proteinExistence type="predicted"/>
<comment type="caution">
    <text evidence="1">The sequence shown here is derived from an EMBL/GenBank/DDBJ whole genome shotgun (WGS) entry which is preliminary data.</text>
</comment>
<evidence type="ECO:0000313" key="1">
    <source>
        <dbReference type="EMBL" id="MFA9478573.1"/>
    </source>
</evidence>
<gene>
    <name evidence="1" type="ORF">ACERK3_09720</name>
</gene>
<keyword evidence="2" id="KW-1185">Reference proteome</keyword>
<accession>A0ABV4U4P7</accession>
<dbReference type="Proteomes" id="UP001575105">
    <property type="component" value="Unassembled WGS sequence"/>
</dbReference>
<dbReference type="RefSeq" id="WP_425345499.1">
    <property type="nucleotide sequence ID" value="NZ_JBGUBD010000005.1"/>
</dbReference>
<name>A0ABV4U4P7_9BACT</name>
<evidence type="ECO:0008006" key="3">
    <source>
        <dbReference type="Google" id="ProtNLM"/>
    </source>
</evidence>